<protein>
    <recommendedName>
        <fullName evidence="8">Fe2OG dioxygenase domain-containing protein</fullName>
    </recommendedName>
</protein>
<dbReference type="PROSITE" id="PS51471">
    <property type="entry name" value="FE2OG_OXY"/>
    <property type="match status" value="1"/>
</dbReference>
<dbReference type="GO" id="GO:0005506">
    <property type="term" value="F:iron ion binding"/>
    <property type="evidence" value="ECO:0007669"/>
    <property type="project" value="InterPro"/>
</dbReference>
<dbReference type="InterPro" id="IPR005123">
    <property type="entry name" value="Oxoglu/Fe-dep_dioxygenase_dom"/>
</dbReference>
<evidence type="ECO:0000256" key="3">
    <source>
        <dbReference type="ARBA" id="ARBA00022964"/>
    </source>
</evidence>
<dbReference type="InterPro" id="IPR043129">
    <property type="entry name" value="ATPase_NBD"/>
</dbReference>
<dbReference type="InterPro" id="IPR004000">
    <property type="entry name" value="Actin"/>
</dbReference>
<dbReference type="InterPro" id="IPR044862">
    <property type="entry name" value="Pro_4_hyd_alph_FE2OG_OXY"/>
</dbReference>
<accession>A0A6A5BJ39</accession>
<evidence type="ECO:0000313" key="10">
    <source>
        <dbReference type="Proteomes" id="UP000444721"/>
    </source>
</evidence>
<dbReference type="AlphaFoldDB" id="A0A6A5BJ39"/>
<dbReference type="OrthoDB" id="69177at2759"/>
<feature type="domain" description="Fe2OG dioxygenase" evidence="8">
    <location>
        <begin position="211"/>
        <end position="323"/>
    </location>
</feature>
<keyword evidence="4" id="KW-0560">Oxidoreductase</keyword>
<organism evidence="9 10">
    <name type="scientific">Naegleria fowleri</name>
    <name type="common">Brain eating amoeba</name>
    <dbReference type="NCBI Taxonomy" id="5763"/>
    <lineage>
        <taxon>Eukaryota</taxon>
        <taxon>Discoba</taxon>
        <taxon>Heterolobosea</taxon>
        <taxon>Tetramitia</taxon>
        <taxon>Eutetramitia</taxon>
        <taxon>Vahlkampfiidae</taxon>
        <taxon>Naegleria</taxon>
    </lineage>
</organism>
<proteinExistence type="inferred from homology"/>
<dbReference type="VEuPathDB" id="AmoebaDB:NF0085210"/>
<comment type="similarity">
    <text evidence="6">Belongs to the actin family.</text>
</comment>
<dbReference type="OMA" id="LIMMENT"/>
<evidence type="ECO:0000256" key="7">
    <source>
        <dbReference type="SAM" id="MobiDB-lite"/>
    </source>
</evidence>
<comment type="caution">
    <text evidence="9">The sequence shown here is derived from an EMBL/GenBank/DDBJ whole genome shotgun (WGS) entry which is preliminary data.</text>
</comment>
<keyword evidence="10" id="KW-1185">Reference proteome</keyword>
<reference evidence="9 10" key="1">
    <citation type="journal article" date="2019" name="Sci. Rep.">
        <title>Nanopore sequencing improves the draft genome of the human pathogenic amoeba Naegleria fowleri.</title>
        <authorList>
            <person name="Liechti N."/>
            <person name="Schurch N."/>
            <person name="Bruggmann R."/>
            <person name="Wittwer M."/>
        </authorList>
    </citation>
    <scope>NUCLEOTIDE SEQUENCE [LARGE SCALE GENOMIC DNA]</scope>
    <source>
        <strain evidence="9 10">ATCC 30894</strain>
    </source>
</reference>
<dbReference type="InterPro" id="IPR006620">
    <property type="entry name" value="Pro_4_hyd_alph"/>
</dbReference>
<evidence type="ECO:0000256" key="5">
    <source>
        <dbReference type="ARBA" id="ARBA00023004"/>
    </source>
</evidence>
<feature type="region of interest" description="Disordered" evidence="7">
    <location>
        <begin position="94"/>
        <end position="120"/>
    </location>
</feature>
<evidence type="ECO:0000256" key="6">
    <source>
        <dbReference type="RuleBase" id="RU000487"/>
    </source>
</evidence>
<dbReference type="PANTHER" id="PTHR10869:SF246">
    <property type="entry name" value="TRANSMEMBRANE PROLYL 4-HYDROXYLASE"/>
    <property type="match status" value="1"/>
</dbReference>
<dbReference type="Gene3D" id="3.30.420.40">
    <property type="match status" value="2"/>
</dbReference>
<evidence type="ECO:0000313" key="9">
    <source>
        <dbReference type="EMBL" id="KAF0973069.1"/>
    </source>
</evidence>
<dbReference type="InterPro" id="IPR045054">
    <property type="entry name" value="P4HA-like"/>
</dbReference>
<dbReference type="GO" id="GO:0004656">
    <property type="term" value="F:procollagen-proline 4-dioxygenase activity"/>
    <property type="evidence" value="ECO:0007669"/>
    <property type="project" value="TreeGrafter"/>
</dbReference>
<dbReference type="VEuPathDB" id="AmoebaDB:NfTy_008290"/>
<dbReference type="GO" id="GO:0005783">
    <property type="term" value="C:endoplasmic reticulum"/>
    <property type="evidence" value="ECO:0007669"/>
    <property type="project" value="TreeGrafter"/>
</dbReference>
<keyword evidence="2" id="KW-0479">Metal-binding</keyword>
<dbReference type="Pfam" id="PF00022">
    <property type="entry name" value="Actin"/>
    <property type="match status" value="1"/>
</dbReference>
<comment type="cofactor">
    <cofactor evidence="1">
        <name>L-ascorbate</name>
        <dbReference type="ChEBI" id="CHEBI:38290"/>
    </cofactor>
</comment>
<keyword evidence="3" id="KW-0223">Dioxygenase</keyword>
<dbReference type="Gene3D" id="2.60.120.620">
    <property type="entry name" value="q2cbj1_9rhob like domain"/>
    <property type="match status" value="1"/>
</dbReference>
<gene>
    <name evidence="9" type="ORF">FDP41_008733</name>
</gene>
<name>A0A6A5BJ39_NAEFO</name>
<evidence type="ECO:0000259" key="8">
    <source>
        <dbReference type="PROSITE" id="PS51471"/>
    </source>
</evidence>
<keyword evidence="5" id="KW-0408">Iron</keyword>
<dbReference type="GO" id="GO:0031418">
    <property type="term" value="F:L-ascorbic acid binding"/>
    <property type="evidence" value="ECO:0007669"/>
    <property type="project" value="InterPro"/>
</dbReference>
<dbReference type="Proteomes" id="UP000444721">
    <property type="component" value="Unassembled WGS sequence"/>
</dbReference>
<evidence type="ECO:0000256" key="1">
    <source>
        <dbReference type="ARBA" id="ARBA00001961"/>
    </source>
</evidence>
<evidence type="ECO:0000256" key="4">
    <source>
        <dbReference type="ARBA" id="ARBA00023002"/>
    </source>
</evidence>
<evidence type="ECO:0000256" key="2">
    <source>
        <dbReference type="ARBA" id="ARBA00022723"/>
    </source>
</evidence>
<dbReference type="PANTHER" id="PTHR10869">
    <property type="entry name" value="PROLYL 4-HYDROXYLASE ALPHA SUBUNIT"/>
    <property type="match status" value="1"/>
</dbReference>
<dbReference type="SUPFAM" id="SSF53067">
    <property type="entry name" value="Actin-like ATPase domain"/>
    <property type="match status" value="2"/>
</dbReference>
<dbReference type="SMART" id="SM00268">
    <property type="entry name" value="ACTIN"/>
    <property type="match status" value="1"/>
</dbReference>
<dbReference type="GeneID" id="68115951"/>
<feature type="compositionally biased region" description="Acidic residues" evidence="7">
    <location>
        <begin position="94"/>
        <end position="112"/>
    </location>
</feature>
<dbReference type="SMART" id="SM00702">
    <property type="entry name" value="P4Hc"/>
    <property type="match status" value="1"/>
</dbReference>
<dbReference type="VEuPathDB" id="AmoebaDB:FDP41_008733"/>
<dbReference type="RefSeq" id="XP_044557782.1">
    <property type="nucleotide sequence ID" value="XM_044712619.1"/>
</dbReference>
<dbReference type="Pfam" id="PF13640">
    <property type="entry name" value="2OG-FeII_Oxy_3"/>
    <property type="match status" value="1"/>
</dbReference>
<sequence length="832" mass="97155">MTERALSHAPIYNWDDDSSDICKPAFLEQLGDQEKEPKFWRRKDILVPGTTIKINPQVKTVNLLSSEKVQMKIDQERKKKEEYKKQAEEDGTYYDSDYCDFEDDDEETQTDSDNEHKHTEEIENHDRCIYIGSLLTSSECSELIQATTQLGYESIEHEYPKEYRSSERVLVLCKKLADMLWQRIKPYLTDADFKGVRPYGFDNGGTWKPIGTNECLRFNRYKKNAFFKPHQDAKFIRNDNEQSIFTILIYLDASYAGTTLLKKVSDSKETNVSVMKFKKITSLRPKEGAVAIFNHDLYHAGQRVRYGRKYVLRTELIFKRIDSESIYRMNYKQDQEYLRIKKLVDESNELEKQGKDVVKNILYLNRDINSYARSPPLWKAFYALRWAPLVKSCCVSKKNKYRYYYDDESIPDETREDVSSMENPLIEALESTYRGKEDQEYKDWYHAFISRANMEKFFCPVLLDFGISHYRYGLSKDSCFWVSRTYAGRPDHPHFYLNQYGYDDIVIGDRYLCTQYHCERLNIVTETGEIEDFNLFKVLIYQLYKDDLNVNLKEHPLVICTPVAWSDSDKEKVKSAVFELGIPGICFVDPNKMLSLFYQKPDFFGINVGPSGVRCTTVIDGQPQNNNSVFHYPPVKEKFKKFLNSSYYYGADKSYYWPHQFTELALVTPFDKDRNPKQYDDFARNQPKINIGSYYAPVEISGHERLELGNWYYEEIMLCVEDAISTIQTNEGYSKELRDKVLSNVMITGGGAMIENMSERLNARITELLPNLKINFTIQENVTFDSDDRGSVKQARWGPTDMNVIGGAKIFASLSNFREKCEMNPANNECVI</sequence>
<dbReference type="EMBL" id="VFQX01000063">
    <property type="protein sequence ID" value="KAF0973069.1"/>
    <property type="molecule type" value="Genomic_DNA"/>
</dbReference>